<dbReference type="EC" id="2.7.7.87" evidence="3 13"/>
<evidence type="ECO:0000256" key="10">
    <source>
        <dbReference type="ARBA" id="ARBA00022840"/>
    </source>
</evidence>
<feature type="binding site" evidence="14">
    <location>
        <position position="140"/>
    </location>
    <ligand>
        <name>ATP</name>
        <dbReference type="ChEBI" id="CHEBI:30616"/>
    </ligand>
</feature>
<comment type="function">
    <text evidence="13">Required for the formation of a threonylcarbamoyl group on adenosine at position 37 (t(6)A37) in tRNAs that read codons beginning with adenine.</text>
</comment>
<dbReference type="Gene3D" id="3.90.870.10">
    <property type="entry name" value="DHBP synthase"/>
    <property type="match status" value="1"/>
</dbReference>
<feature type="binding site" evidence="14">
    <location>
        <position position="31"/>
    </location>
    <ligand>
        <name>L-threonine</name>
        <dbReference type="ChEBI" id="CHEBI:57926"/>
    </ligand>
</feature>
<dbReference type="InterPro" id="IPR038385">
    <property type="entry name" value="Sua5/YwlC_C"/>
</dbReference>
<evidence type="ECO:0000256" key="14">
    <source>
        <dbReference type="PIRSR" id="PIRSR004930-1"/>
    </source>
</evidence>
<comment type="similarity">
    <text evidence="2 13">Belongs to the SUA5 family.</text>
</comment>
<feature type="binding site" evidence="14">
    <location>
        <position position="192"/>
    </location>
    <ligand>
        <name>ATP</name>
        <dbReference type="ChEBI" id="CHEBI:30616"/>
    </ligand>
</feature>
<feature type="binding site" evidence="14">
    <location>
        <position position="54"/>
    </location>
    <ligand>
        <name>ATP</name>
        <dbReference type="ChEBI" id="CHEBI:30616"/>
    </ligand>
</feature>
<feature type="binding site" evidence="14">
    <location>
        <position position="58"/>
    </location>
    <ligand>
        <name>ATP</name>
        <dbReference type="ChEBI" id="CHEBI:30616"/>
    </ligand>
</feature>
<comment type="catalytic activity">
    <reaction evidence="12 13">
        <text>L-threonine + hydrogencarbonate + ATP = L-threonylcarbamoyladenylate + diphosphate + H2O</text>
        <dbReference type="Rhea" id="RHEA:36407"/>
        <dbReference type="ChEBI" id="CHEBI:15377"/>
        <dbReference type="ChEBI" id="CHEBI:17544"/>
        <dbReference type="ChEBI" id="CHEBI:30616"/>
        <dbReference type="ChEBI" id="CHEBI:33019"/>
        <dbReference type="ChEBI" id="CHEBI:57926"/>
        <dbReference type="ChEBI" id="CHEBI:73682"/>
        <dbReference type="EC" id="2.7.7.87"/>
    </reaction>
</comment>
<sequence>MLITEIYTPDKVALAAKELQLGELVAFPTETVYGLGADATNAQAVKRVYLAKGRPSDNPLIVTVCSKEMVKRYVGDLPETAQKLMDAFWPGSLTIILPIKAGLLPDAVTGGLKTAAFRMPANQTTLELIKEAGVPLVGPSANSSGKPSPTTAEHVFHDLEGKIKGIVDDGPTTVGVESTIVDLSTAMPTVLRPGAVTSEQISEILGCEVRSDKHHVGQAETPKAPGMKYKHYAPDAQVLIVNADEWEEALAWAKTQTAKIGVMAFRPEIAKVSELPENIEGYSLGSDVKSASSRLFSGLRTFDSKDYILCAGVLETGLGEAYMNRLKKAAGNAFFKDLNKNK</sequence>
<evidence type="ECO:0000256" key="7">
    <source>
        <dbReference type="ARBA" id="ARBA00022694"/>
    </source>
</evidence>
<feature type="domain" description="YrdC-like" evidence="15">
    <location>
        <begin position="9"/>
        <end position="196"/>
    </location>
</feature>
<feature type="binding site" evidence="14">
    <location>
        <position position="118"/>
    </location>
    <ligand>
        <name>ATP</name>
        <dbReference type="ChEBI" id="CHEBI:30616"/>
    </ligand>
</feature>
<gene>
    <name evidence="16" type="ORF">FC48_GL001103</name>
</gene>
<evidence type="ECO:0000256" key="8">
    <source>
        <dbReference type="ARBA" id="ARBA00022695"/>
    </source>
</evidence>
<dbReference type="GO" id="GO:0005737">
    <property type="term" value="C:cytoplasm"/>
    <property type="evidence" value="ECO:0007669"/>
    <property type="project" value="UniProtKB-SubCell"/>
</dbReference>
<feature type="binding site" evidence="14">
    <location>
        <position position="114"/>
    </location>
    <ligand>
        <name>ATP</name>
        <dbReference type="ChEBI" id="CHEBI:30616"/>
    </ligand>
</feature>
<dbReference type="PATRIC" id="fig|1423772.3.peg.1184"/>
<dbReference type="PROSITE" id="PS51163">
    <property type="entry name" value="YRDC"/>
    <property type="match status" value="1"/>
</dbReference>
<reference evidence="16 17" key="1">
    <citation type="journal article" date="2015" name="Genome Announc.">
        <title>Expanding the biotechnology potential of lactobacilli through comparative genomics of 213 strains and associated genera.</title>
        <authorList>
            <person name="Sun Z."/>
            <person name="Harris H.M."/>
            <person name="McCann A."/>
            <person name="Guo C."/>
            <person name="Argimon S."/>
            <person name="Zhang W."/>
            <person name="Yang X."/>
            <person name="Jeffery I.B."/>
            <person name="Cooney J.C."/>
            <person name="Kagawa T.F."/>
            <person name="Liu W."/>
            <person name="Song Y."/>
            <person name="Salvetti E."/>
            <person name="Wrobel A."/>
            <person name="Rasinkangas P."/>
            <person name="Parkhill J."/>
            <person name="Rea M.C."/>
            <person name="O'Sullivan O."/>
            <person name="Ritari J."/>
            <person name="Douillard F.P."/>
            <person name="Paul Ross R."/>
            <person name="Yang R."/>
            <person name="Briner A.E."/>
            <person name="Felis G.E."/>
            <person name="de Vos W.M."/>
            <person name="Barrangou R."/>
            <person name="Klaenhammer T.R."/>
            <person name="Caufield P.W."/>
            <person name="Cui Y."/>
            <person name="Zhang H."/>
            <person name="O'Toole P.W."/>
        </authorList>
    </citation>
    <scope>NUCLEOTIDE SEQUENCE [LARGE SCALE GENOMIC DNA]</scope>
    <source>
        <strain evidence="16 17">DSM 20452</strain>
    </source>
</reference>
<keyword evidence="6 13" id="KW-0808">Transferase</keyword>
<dbReference type="SUPFAM" id="SSF55821">
    <property type="entry name" value="YrdC/RibB"/>
    <property type="match status" value="1"/>
</dbReference>
<dbReference type="Pfam" id="PF01300">
    <property type="entry name" value="Sua5_yciO_yrdC"/>
    <property type="match status" value="1"/>
</dbReference>
<evidence type="ECO:0000256" key="12">
    <source>
        <dbReference type="ARBA" id="ARBA00048366"/>
    </source>
</evidence>
<feature type="binding site" evidence="14">
    <location>
        <position position="178"/>
    </location>
    <ligand>
        <name>L-threonine</name>
        <dbReference type="ChEBI" id="CHEBI:57926"/>
    </ligand>
</feature>
<dbReference type="FunFam" id="3.90.870.10:FF:000009">
    <property type="entry name" value="Threonylcarbamoyl-AMP synthase, putative"/>
    <property type="match status" value="1"/>
</dbReference>
<dbReference type="GO" id="GO:0006450">
    <property type="term" value="P:regulation of translational fidelity"/>
    <property type="evidence" value="ECO:0007669"/>
    <property type="project" value="TreeGrafter"/>
</dbReference>
<dbReference type="PIRSF" id="PIRSF004930">
    <property type="entry name" value="Tln_factor_SUA5"/>
    <property type="match status" value="1"/>
</dbReference>
<evidence type="ECO:0000256" key="13">
    <source>
        <dbReference type="PIRNR" id="PIRNR004930"/>
    </source>
</evidence>
<dbReference type="EMBL" id="AYYN01000148">
    <property type="protein sequence ID" value="KRM73212.1"/>
    <property type="molecule type" value="Genomic_DNA"/>
</dbReference>
<dbReference type="GO" id="GO:0000049">
    <property type="term" value="F:tRNA binding"/>
    <property type="evidence" value="ECO:0007669"/>
    <property type="project" value="TreeGrafter"/>
</dbReference>
<name>A0A0R2BBL7_9LACO</name>
<keyword evidence="5 13" id="KW-0963">Cytoplasm</keyword>
<dbReference type="GO" id="GO:0003725">
    <property type="term" value="F:double-stranded RNA binding"/>
    <property type="evidence" value="ECO:0007669"/>
    <property type="project" value="UniProtKB-UniRule"/>
</dbReference>
<organism evidence="16 17">
    <name type="scientific">Ligilactobacillus murinus DSM 20452 = NBRC 14221</name>
    <dbReference type="NCBI Taxonomy" id="1423772"/>
    <lineage>
        <taxon>Bacteria</taxon>
        <taxon>Bacillati</taxon>
        <taxon>Bacillota</taxon>
        <taxon>Bacilli</taxon>
        <taxon>Lactobacillales</taxon>
        <taxon>Lactobacillaceae</taxon>
        <taxon>Ligilactobacillus</taxon>
    </lineage>
</organism>
<dbReference type="Proteomes" id="UP000051612">
    <property type="component" value="Unassembled WGS sequence"/>
</dbReference>
<evidence type="ECO:0000256" key="6">
    <source>
        <dbReference type="ARBA" id="ARBA00022679"/>
    </source>
</evidence>
<evidence type="ECO:0000256" key="3">
    <source>
        <dbReference type="ARBA" id="ARBA00012584"/>
    </source>
</evidence>
<evidence type="ECO:0000313" key="16">
    <source>
        <dbReference type="EMBL" id="KRM73212.1"/>
    </source>
</evidence>
<evidence type="ECO:0000256" key="11">
    <source>
        <dbReference type="ARBA" id="ARBA00029774"/>
    </source>
</evidence>
<evidence type="ECO:0000313" key="17">
    <source>
        <dbReference type="Proteomes" id="UP000051612"/>
    </source>
</evidence>
<dbReference type="InterPro" id="IPR005145">
    <property type="entry name" value="Sua5_C"/>
</dbReference>
<proteinExistence type="inferred from homology"/>
<evidence type="ECO:0000256" key="2">
    <source>
        <dbReference type="ARBA" id="ARBA00007663"/>
    </source>
</evidence>
<evidence type="ECO:0000256" key="5">
    <source>
        <dbReference type="ARBA" id="ARBA00022490"/>
    </source>
</evidence>
<evidence type="ECO:0000259" key="15">
    <source>
        <dbReference type="PROSITE" id="PS51163"/>
    </source>
</evidence>
<dbReference type="GO" id="GO:0061710">
    <property type="term" value="F:L-threonylcarbamoyladenylate synthase"/>
    <property type="evidence" value="ECO:0007669"/>
    <property type="project" value="UniProtKB-EC"/>
</dbReference>
<keyword evidence="8 13" id="KW-0548">Nucleotidyltransferase</keyword>
<dbReference type="PANTHER" id="PTHR17490:SF16">
    <property type="entry name" value="THREONYLCARBAMOYL-AMP SYNTHASE"/>
    <property type="match status" value="1"/>
</dbReference>
<evidence type="ECO:0000256" key="4">
    <source>
        <dbReference type="ARBA" id="ARBA00015492"/>
    </source>
</evidence>
<dbReference type="AlphaFoldDB" id="A0A0R2BBL7"/>
<dbReference type="GO" id="GO:0008033">
    <property type="term" value="P:tRNA processing"/>
    <property type="evidence" value="ECO:0007669"/>
    <property type="project" value="UniProtKB-KW"/>
</dbReference>
<dbReference type="InterPro" id="IPR050156">
    <property type="entry name" value="TC-AMP_synthase_SUA5"/>
</dbReference>
<dbReference type="GO" id="GO:0005524">
    <property type="term" value="F:ATP binding"/>
    <property type="evidence" value="ECO:0007669"/>
    <property type="project" value="UniProtKB-UniRule"/>
</dbReference>
<dbReference type="InterPro" id="IPR017945">
    <property type="entry name" value="DHBP_synth_RibB-like_a/b_dom"/>
</dbReference>
<keyword evidence="7 13" id="KW-0819">tRNA processing</keyword>
<feature type="binding site" evidence="14">
    <location>
        <position position="148"/>
    </location>
    <ligand>
        <name>ATP</name>
        <dbReference type="ChEBI" id="CHEBI:30616"/>
    </ligand>
</feature>
<keyword evidence="9 13" id="KW-0547">Nucleotide-binding</keyword>
<protein>
    <recommendedName>
        <fullName evidence="4 13">Threonylcarbamoyl-AMP synthase</fullName>
        <shortName evidence="13">TC-AMP synthase</shortName>
        <ecNumber evidence="3 13">2.7.7.87</ecNumber>
    </recommendedName>
    <alternativeName>
        <fullName evidence="11 13">L-threonylcarbamoyladenylate synthase</fullName>
    </alternativeName>
</protein>
<dbReference type="PANTHER" id="PTHR17490">
    <property type="entry name" value="SUA5"/>
    <property type="match status" value="1"/>
</dbReference>
<dbReference type="InterPro" id="IPR006070">
    <property type="entry name" value="Sua5-like_dom"/>
</dbReference>
<evidence type="ECO:0000256" key="9">
    <source>
        <dbReference type="ARBA" id="ARBA00022741"/>
    </source>
</evidence>
<accession>A0A0R2BBL7</accession>
<dbReference type="NCBIfam" id="TIGR00057">
    <property type="entry name" value="L-threonylcarbamoyladenylate synthase"/>
    <property type="match status" value="1"/>
</dbReference>
<dbReference type="Gene3D" id="3.40.50.11030">
    <property type="entry name" value="Threonylcarbamoyl-AMP synthase, C-terminal domain"/>
    <property type="match status" value="1"/>
</dbReference>
<evidence type="ECO:0000256" key="1">
    <source>
        <dbReference type="ARBA" id="ARBA00004496"/>
    </source>
</evidence>
<dbReference type="Pfam" id="PF03481">
    <property type="entry name" value="Sua5_C"/>
    <property type="match status" value="1"/>
</dbReference>
<comment type="subcellular location">
    <subcellularLocation>
        <location evidence="1 13">Cytoplasm</location>
    </subcellularLocation>
</comment>
<comment type="caution">
    <text evidence="16">The sequence shown here is derived from an EMBL/GenBank/DDBJ whole genome shotgun (WGS) entry which is preliminary data.</text>
</comment>
<keyword evidence="10 13" id="KW-0067">ATP-binding</keyword>
<feature type="binding site" evidence="14">
    <location>
        <position position="232"/>
    </location>
    <ligand>
        <name>ATP</name>
        <dbReference type="ChEBI" id="CHEBI:30616"/>
    </ligand>
</feature>
<dbReference type="RefSeq" id="WP_056959785.1">
    <property type="nucleotide sequence ID" value="NZ_AYYN01000148.1"/>
</dbReference>
<dbReference type="InterPro" id="IPR010923">
    <property type="entry name" value="T(6)A37_SUA5"/>
</dbReference>